<gene>
    <name evidence="2" type="ORF">GL300_18585</name>
</gene>
<comment type="caution">
    <text evidence="2">The sequence shown here is derived from an EMBL/GenBank/DDBJ whole genome shotgun (WGS) entry which is preliminary data.</text>
</comment>
<evidence type="ECO:0000313" key="3">
    <source>
        <dbReference type="Proteomes" id="UP000449846"/>
    </source>
</evidence>
<keyword evidence="3" id="KW-1185">Reference proteome</keyword>
<dbReference type="AlphaFoldDB" id="A0A844HUP0"/>
<name>A0A844HUP0_9RHOB</name>
<dbReference type="Proteomes" id="UP000449846">
    <property type="component" value="Unassembled WGS sequence"/>
</dbReference>
<keyword evidence="1" id="KW-0732">Signal</keyword>
<evidence type="ECO:0000313" key="2">
    <source>
        <dbReference type="EMBL" id="MTH61222.1"/>
    </source>
</evidence>
<evidence type="ECO:0000256" key="1">
    <source>
        <dbReference type="SAM" id="SignalP"/>
    </source>
</evidence>
<feature type="signal peptide" evidence="1">
    <location>
        <begin position="1"/>
        <end position="22"/>
    </location>
</feature>
<dbReference type="PROSITE" id="PS51257">
    <property type="entry name" value="PROKAR_LIPOPROTEIN"/>
    <property type="match status" value="1"/>
</dbReference>
<accession>A0A844HUP0</accession>
<dbReference type="EMBL" id="WMIG01000013">
    <property type="protein sequence ID" value="MTH61222.1"/>
    <property type="molecule type" value="Genomic_DNA"/>
</dbReference>
<protein>
    <submittedName>
        <fullName evidence="2">Uncharacterized protein</fullName>
    </submittedName>
</protein>
<feature type="chain" id="PRO_5032483936" evidence="1">
    <location>
        <begin position="23"/>
        <end position="97"/>
    </location>
</feature>
<organism evidence="2 3">
    <name type="scientific">Paracoccus litorisediminis</name>
    <dbReference type="NCBI Taxonomy" id="2006130"/>
    <lineage>
        <taxon>Bacteria</taxon>
        <taxon>Pseudomonadati</taxon>
        <taxon>Pseudomonadota</taxon>
        <taxon>Alphaproteobacteria</taxon>
        <taxon>Rhodobacterales</taxon>
        <taxon>Paracoccaceae</taxon>
        <taxon>Paracoccus</taxon>
    </lineage>
</organism>
<reference evidence="2 3" key="1">
    <citation type="submission" date="2019-11" db="EMBL/GenBank/DDBJ databases">
        <authorList>
            <person name="Dong K."/>
        </authorList>
    </citation>
    <scope>NUCLEOTIDE SEQUENCE [LARGE SCALE GENOMIC DNA]</scope>
    <source>
        <strain evidence="2 3">NBRC 112902</strain>
    </source>
</reference>
<proteinExistence type="predicted"/>
<sequence length="97" mass="10558">MKRMSPILALCLLASCSGWTRSAEPVVVKLPELPVELTDCPQPLELSKHVPAGGIGENRMIELWGRDRAAAVSCRNRLLELSAFYGRASAEVGRITP</sequence>